<gene>
    <name evidence="2" type="ORF">EJ03DRAFT_34781</name>
</gene>
<dbReference type="Proteomes" id="UP000799436">
    <property type="component" value="Unassembled WGS sequence"/>
</dbReference>
<feature type="domain" description="GED" evidence="1">
    <location>
        <begin position="27"/>
        <end position="118"/>
    </location>
</feature>
<evidence type="ECO:0000259" key="1">
    <source>
        <dbReference type="PROSITE" id="PS51388"/>
    </source>
</evidence>
<dbReference type="AlphaFoldDB" id="A0A6G1KUA4"/>
<organism evidence="2 3">
    <name type="scientific">Teratosphaeria nubilosa</name>
    <dbReference type="NCBI Taxonomy" id="161662"/>
    <lineage>
        <taxon>Eukaryota</taxon>
        <taxon>Fungi</taxon>
        <taxon>Dikarya</taxon>
        <taxon>Ascomycota</taxon>
        <taxon>Pezizomycotina</taxon>
        <taxon>Dothideomycetes</taxon>
        <taxon>Dothideomycetidae</taxon>
        <taxon>Mycosphaerellales</taxon>
        <taxon>Teratosphaeriaceae</taxon>
        <taxon>Teratosphaeria</taxon>
    </lineage>
</organism>
<dbReference type="EMBL" id="ML995932">
    <property type="protein sequence ID" value="KAF2764253.1"/>
    <property type="molecule type" value="Genomic_DNA"/>
</dbReference>
<proteinExistence type="predicted"/>
<evidence type="ECO:0000313" key="2">
    <source>
        <dbReference type="EMBL" id="KAF2764253.1"/>
    </source>
</evidence>
<dbReference type="InterPro" id="IPR020850">
    <property type="entry name" value="GED_dom"/>
</dbReference>
<accession>A0A6G1KUA4</accession>
<reference evidence="2" key="1">
    <citation type="journal article" date="2020" name="Stud. Mycol.">
        <title>101 Dothideomycetes genomes: a test case for predicting lifestyles and emergence of pathogens.</title>
        <authorList>
            <person name="Haridas S."/>
            <person name="Albert R."/>
            <person name="Binder M."/>
            <person name="Bloem J."/>
            <person name="Labutti K."/>
            <person name="Salamov A."/>
            <person name="Andreopoulos B."/>
            <person name="Baker S."/>
            <person name="Barry K."/>
            <person name="Bills G."/>
            <person name="Bluhm B."/>
            <person name="Cannon C."/>
            <person name="Castanera R."/>
            <person name="Culley D."/>
            <person name="Daum C."/>
            <person name="Ezra D."/>
            <person name="Gonzalez J."/>
            <person name="Henrissat B."/>
            <person name="Kuo A."/>
            <person name="Liang C."/>
            <person name="Lipzen A."/>
            <person name="Lutzoni F."/>
            <person name="Magnuson J."/>
            <person name="Mondo S."/>
            <person name="Nolan M."/>
            <person name="Ohm R."/>
            <person name="Pangilinan J."/>
            <person name="Park H.-J."/>
            <person name="Ramirez L."/>
            <person name="Alfaro M."/>
            <person name="Sun H."/>
            <person name="Tritt A."/>
            <person name="Yoshinaga Y."/>
            <person name="Zwiers L.-H."/>
            <person name="Turgeon B."/>
            <person name="Goodwin S."/>
            <person name="Spatafora J."/>
            <person name="Crous P."/>
            <person name="Grigoriev I."/>
        </authorList>
    </citation>
    <scope>NUCLEOTIDE SEQUENCE</scope>
    <source>
        <strain evidence="2">CBS 116005</strain>
    </source>
</reference>
<dbReference type="OrthoDB" id="415706at2759"/>
<evidence type="ECO:0000313" key="3">
    <source>
        <dbReference type="Proteomes" id="UP000799436"/>
    </source>
</evidence>
<keyword evidence="3" id="KW-1185">Reference proteome</keyword>
<name>A0A6G1KUA4_9PEZI</name>
<dbReference type="PROSITE" id="PS51388">
    <property type="entry name" value="GED"/>
    <property type="match status" value="1"/>
</dbReference>
<protein>
    <recommendedName>
        <fullName evidence="1">GED domain-containing protein</fullName>
    </recommendedName>
</protein>
<sequence>MMVDIGVLRDTIINSNTGYATFQRHTAEDTLDRVTATYRTNLSTFIDNVARQAIESEIVQKLPGLLTPEWASGLESNELKELVSEPEAVQKKREQFMEIQRKMTAAIKIFDKELANFQCAAV</sequence>